<dbReference type="InterPro" id="IPR046373">
    <property type="entry name" value="Acyl-CoA_Oxase/DH_mid-dom_sf"/>
</dbReference>
<dbReference type="InterPro" id="IPR013107">
    <property type="entry name" value="Acyl-CoA_DH_C"/>
</dbReference>
<evidence type="ECO:0000259" key="4">
    <source>
        <dbReference type="Pfam" id="PF08028"/>
    </source>
</evidence>
<dbReference type="Pfam" id="PF08028">
    <property type="entry name" value="Acyl-CoA_dh_2"/>
    <property type="match status" value="1"/>
</dbReference>
<reference evidence="5 6" key="1">
    <citation type="journal article" date="2019" name="Int. J. Syst. Evol. Microbiol.">
        <title>The Global Catalogue of Microorganisms (GCM) 10K type strain sequencing project: providing services to taxonomists for standard genome sequencing and annotation.</title>
        <authorList>
            <consortium name="The Broad Institute Genomics Platform"/>
            <consortium name="The Broad Institute Genome Sequencing Center for Infectious Disease"/>
            <person name="Wu L."/>
            <person name="Ma J."/>
        </authorList>
    </citation>
    <scope>NUCLEOTIDE SEQUENCE [LARGE SCALE GENOMIC DNA]</scope>
    <source>
        <strain evidence="5 6">JCM 13476</strain>
    </source>
</reference>
<dbReference type="InterPro" id="IPR036250">
    <property type="entry name" value="AcylCo_DH-like_C"/>
</dbReference>
<dbReference type="PIRSF" id="PIRSF016578">
    <property type="entry name" value="HsaA"/>
    <property type="match status" value="1"/>
</dbReference>
<organism evidence="5 6">
    <name type="scientific">Brevundimonas terrae</name>
    <dbReference type="NCBI Taxonomy" id="363631"/>
    <lineage>
        <taxon>Bacteria</taxon>
        <taxon>Pseudomonadati</taxon>
        <taxon>Pseudomonadota</taxon>
        <taxon>Alphaproteobacteria</taxon>
        <taxon>Caulobacterales</taxon>
        <taxon>Caulobacteraceae</taxon>
        <taxon>Brevundimonas</taxon>
    </lineage>
</organism>
<dbReference type="PANTHER" id="PTHR48083:SF2">
    <property type="entry name" value="MEDIUM-CHAIN SPECIFIC ACYL-COA DEHYDROGENASE, MITOCHONDRIAL"/>
    <property type="match status" value="1"/>
</dbReference>
<protein>
    <submittedName>
        <fullName evidence="5">Acyl-CoA dehydrogenase family protein</fullName>
    </submittedName>
</protein>
<evidence type="ECO:0000313" key="6">
    <source>
        <dbReference type="Proteomes" id="UP001500791"/>
    </source>
</evidence>
<evidence type="ECO:0000256" key="1">
    <source>
        <dbReference type="ARBA" id="ARBA00023002"/>
    </source>
</evidence>
<evidence type="ECO:0000259" key="3">
    <source>
        <dbReference type="Pfam" id="PF02771"/>
    </source>
</evidence>
<dbReference type="Gene3D" id="2.40.110.10">
    <property type="entry name" value="Butyryl-CoA Dehydrogenase, subunit A, domain 2"/>
    <property type="match status" value="1"/>
</dbReference>
<dbReference type="Gene3D" id="1.10.540.10">
    <property type="entry name" value="Acyl-CoA dehydrogenase/oxidase, N-terminal domain"/>
    <property type="match status" value="1"/>
</dbReference>
<dbReference type="InterPro" id="IPR037069">
    <property type="entry name" value="AcylCoA_DH/ox_N_sf"/>
</dbReference>
<dbReference type="Pfam" id="PF02771">
    <property type="entry name" value="Acyl-CoA_dh_N"/>
    <property type="match status" value="1"/>
</dbReference>
<keyword evidence="1" id="KW-0560">Oxidoreductase</keyword>
<comment type="similarity">
    <text evidence="2">Belongs to the HpaH/HsaA monooxygenase family.</text>
</comment>
<dbReference type="InterPro" id="IPR050741">
    <property type="entry name" value="Acyl-CoA_dehydrogenase"/>
</dbReference>
<proteinExistence type="inferred from homology"/>
<dbReference type="EMBL" id="BAAAEJ010000003">
    <property type="protein sequence ID" value="GAA0386145.1"/>
    <property type="molecule type" value="Genomic_DNA"/>
</dbReference>
<dbReference type="SUPFAM" id="SSF47203">
    <property type="entry name" value="Acyl-CoA dehydrogenase C-terminal domain-like"/>
    <property type="match status" value="1"/>
</dbReference>
<accession>A0ABN0Y8F4</accession>
<dbReference type="SUPFAM" id="SSF56645">
    <property type="entry name" value="Acyl-CoA dehydrogenase NM domain-like"/>
    <property type="match status" value="1"/>
</dbReference>
<evidence type="ECO:0000256" key="2">
    <source>
        <dbReference type="ARBA" id="ARBA00049661"/>
    </source>
</evidence>
<feature type="domain" description="Acyl-CoA dehydrogenase C-terminal" evidence="4">
    <location>
        <begin position="260"/>
        <end position="390"/>
    </location>
</feature>
<dbReference type="Gene3D" id="1.20.140.10">
    <property type="entry name" value="Butyryl-CoA Dehydrogenase, subunit A, domain 3"/>
    <property type="match status" value="1"/>
</dbReference>
<comment type="caution">
    <text evidence="5">The sequence shown here is derived from an EMBL/GenBank/DDBJ whole genome shotgun (WGS) entry which is preliminary data.</text>
</comment>
<evidence type="ECO:0000313" key="5">
    <source>
        <dbReference type="EMBL" id="GAA0386145.1"/>
    </source>
</evidence>
<gene>
    <name evidence="5" type="ORF">GCM10009093_11280</name>
</gene>
<dbReference type="PANTHER" id="PTHR48083">
    <property type="entry name" value="MEDIUM-CHAIN SPECIFIC ACYL-COA DEHYDROGENASE, MITOCHONDRIAL-RELATED"/>
    <property type="match status" value="1"/>
</dbReference>
<feature type="domain" description="Acyl-CoA dehydrogenase/oxidase N-terminal" evidence="3">
    <location>
        <begin position="45"/>
        <end position="127"/>
    </location>
</feature>
<dbReference type="RefSeq" id="WP_167173981.1">
    <property type="nucleotide sequence ID" value="NZ_BAAAEJ010000003.1"/>
</dbReference>
<keyword evidence="6" id="KW-1185">Reference proteome</keyword>
<sequence>MTGEKLADRRIPKGDDFLPPEEVAALTPQELLKRIKALQPLIASQSAEAESLRRPTDEVWNALRASGYFYIYVPRMFGGLEFDPDTYIDTTLAICEACPSVGWTASFAAEHNWLLAQYPEATQKEVWGQTPYIIAPSVAAPPGKAVRVDGGFNISGRWKFGTVVMHADWVMLNSMEDMGEAKPPVVRMMLTRAENVEVIDTWNMSGMAATGSNDIVAKDLFIPDAYAFELLPVRTGRGNGGKVHNNPLYSAPMLPQLCVTAALPSVGAAKAAVKLATERLSLHTKMGGQSTQVEKPAAQMRLARADLMVRSAELLIRESARENLTLNALSDEEQLAERIRIRAQIAYAVGQCRDAVRTCCEASGSGIYHLGNPLQRLARDIEVMASHIVYDMDVSTELHGRSMVGLAPNSALT</sequence>
<name>A0ABN0Y8F4_9CAUL</name>
<dbReference type="InterPro" id="IPR013786">
    <property type="entry name" value="AcylCoA_DH/ox_N"/>
</dbReference>
<dbReference type="InterPro" id="IPR009100">
    <property type="entry name" value="AcylCoA_DH/oxidase_NM_dom_sf"/>
</dbReference>
<dbReference type="Proteomes" id="UP001500791">
    <property type="component" value="Unassembled WGS sequence"/>
</dbReference>